<organism evidence="2 3">
    <name type="scientific">Allacma fusca</name>
    <dbReference type="NCBI Taxonomy" id="39272"/>
    <lineage>
        <taxon>Eukaryota</taxon>
        <taxon>Metazoa</taxon>
        <taxon>Ecdysozoa</taxon>
        <taxon>Arthropoda</taxon>
        <taxon>Hexapoda</taxon>
        <taxon>Collembola</taxon>
        <taxon>Symphypleona</taxon>
        <taxon>Sminthuridae</taxon>
        <taxon>Allacma</taxon>
    </lineage>
</organism>
<evidence type="ECO:0000313" key="3">
    <source>
        <dbReference type="Proteomes" id="UP000708208"/>
    </source>
</evidence>
<name>A0A8J2KFJ5_9HEXA</name>
<feature type="region of interest" description="Disordered" evidence="1">
    <location>
        <begin position="39"/>
        <end position="86"/>
    </location>
</feature>
<protein>
    <submittedName>
        <fullName evidence="2">Uncharacterized protein</fullName>
    </submittedName>
</protein>
<gene>
    <name evidence="2" type="ORF">AFUS01_LOCUS27581</name>
</gene>
<reference evidence="2" key="1">
    <citation type="submission" date="2021-06" db="EMBL/GenBank/DDBJ databases">
        <authorList>
            <person name="Hodson N. C."/>
            <person name="Mongue J. A."/>
            <person name="Jaron S. K."/>
        </authorList>
    </citation>
    <scope>NUCLEOTIDE SEQUENCE</scope>
</reference>
<dbReference type="EMBL" id="CAJVCH010384224">
    <property type="protein sequence ID" value="CAG7816991.1"/>
    <property type="molecule type" value="Genomic_DNA"/>
</dbReference>
<accession>A0A8J2KFJ5</accession>
<feature type="compositionally biased region" description="Polar residues" evidence="1">
    <location>
        <begin position="54"/>
        <end position="66"/>
    </location>
</feature>
<keyword evidence="3" id="KW-1185">Reference proteome</keyword>
<evidence type="ECO:0000256" key="1">
    <source>
        <dbReference type="SAM" id="MobiDB-lite"/>
    </source>
</evidence>
<evidence type="ECO:0000313" key="2">
    <source>
        <dbReference type="EMBL" id="CAG7816991.1"/>
    </source>
</evidence>
<dbReference type="Proteomes" id="UP000708208">
    <property type="component" value="Unassembled WGS sequence"/>
</dbReference>
<sequence>MRRRNRHMSMGPEWHRVPVTCQVQHFKDFQVCITEAIPSSAPKETRKTRGDVRVSTSRNVDMTTCPVTGGGETSPLGIFRSPRTRRDQIPDVKDEKFIFIKPAISSRPRCLSAPLPMIQRA</sequence>
<comment type="caution">
    <text evidence="2">The sequence shown here is derived from an EMBL/GenBank/DDBJ whole genome shotgun (WGS) entry which is preliminary data.</text>
</comment>
<proteinExistence type="predicted"/>
<feature type="compositionally biased region" description="Basic and acidic residues" evidence="1">
    <location>
        <begin position="43"/>
        <end position="52"/>
    </location>
</feature>
<dbReference type="AlphaFoldDB" id="A0A8J2KFJ5"/>